<dbReference type="AlphaFoldDB" id="A0A7K0FIC9"/>
<proteinExistence type="inferred from homology"/>
<feature type="signal peptide" evidence="2">
    <location>
        <begin position="1"/>
        <end position="19"/>
    </location>
</feature>
<dbReference type="PANTHER" id="PTHR30203:SF23">
    <property type="entry name" value="OUTER MEMBRANE EFFLUX PROTEIN"/>
    <property type="match status" value="1"/>
</dbReference>
<dbReference type="PANTHER" id="PTHR30203">
    <property type="entry name" value="OUTER MEMBRANE CATION EFFLUX PROTEIN"/>
    <property type="match status" value="1"/>
</dbReference>
<comment type="caution">
    <text evidence="3">The sequence shown here is derived from an EMBL/GenBank/DDBJ whole genome shotgun (WGS) entry which is preliminary data.</text>
</comment>
<keyword evidence="2" id="KW-0732">Signal</keyword>
<protein>
    <submittedName>
        <fullName evidence="3">TolC family protein</fullName>
    </submittedName>
</protein>
<dbReference type="RefSeq" id="WP_154285898.1">
    <property type="nucleotide sequence ID" value="NZ_WKJI01000001.1"/>
</dbReference>
<dbReference type="Proteomes" id="UP000462931">
    <property type="component" value="Unassembled WGS sequence"/>
</dbReference>
<organism evidence="3 4">
    <name type="scientific">Pedobacter puniceum</name>
    <dbReference type="NCBI Taxonomy" id="2666136"/>
    <lineage>
        <taxon>Bacteria</taxon>
        <taxon>Pseudomonadati</taxon>
        <taxon>Bacteroidota</taxon>
        <taxon>Sphingobacteriia</taxon>
        <taxon>Sphingobacteriales</taxon>
        <taxon>Sphingobacteriaceae</taxon>
        <taxon>Pedobacter</taxon>
    </lineage>
</organism>
<evidence type="ECO:0000256" key="2">
    <source>
        <dbReference type="SAM" id="SignalP"/>
    </source>
</evidence>
<keyword evidence="4" id="KW-1185">Reference proteome</keyword>
<sequence length="416" mass="48268">MKTRLMMLVLLLQVIVVKAQEKLDLATILKQIEQQNPQLKMYDAEIKSMDEMAKGAKDWESPQLGTGLWMVPYNTSMWRRGMDGSTGMGQYAISLEQMFPNKSNLNANAKLMETASSVELENKKGVAFNLFSLAKQNFVEWKLAKEKAKVLEQNQQLLSFMIRSTEIRYKNGLEKLNTYYKAKAALANIENMQLMLQNDIKQNRIMLNTLMNRNKLSNFDIDTVYPQKQYQSSLYDSTTLANHRSDIKAIEQSIVLNGLEQAVEKSMLKPEFGVRYEHMFGFGGMPMQYSLMGMIKIPVAWSTKSERANIEGLKWRSEALRQEKDMLLSEIRGRAFGKVNDLQTKEKQLKLFEQQIIPALKKNYQSLQLAYEQNTAELFMLFDAWESLNMTQLNYIDLQKEYLMMQIELDRILELK</sequence>
<reference evidence="3 4" key="1">
    <citation type="submission" date="2019-11" db="EMBL/GenBank/DDBJ databases">
        <authorList>
            <person name="Cheng Q."/>
            <person name="Yang Z."/>
        </authorList>
    </citation>
    <scope>NUCLEOTIDE SEQUENCE [LARGE SCALE GENOMIC DNA]</scope>
    <source>
        <strain evidence="3 4">HX-22-1</strain>
    </source>
</reference>
<dbReference type="EMBL" id="WKJI01000001">
    <property type="protein sequence ID" value="MRX45734.1"/>
    <property type="molecule type" value="Genomic_DNA"/>
</dbReference>
<dbReference type="GO" id="GO:0015562">
    <property type="term" value="F:efflux transmembrane transporter activity"/>
    <property type="evidence" value="ECO:0007669"/>
    <property type="project" value="InterPro"/>
</dbReference>
<comment type="similarity">
    <text evidence="1">Belongs to the outer membrane factor (OMF) (TC 1.B.17) family.</text>
</comment>
<evidence type="ECO:0000313" key="4">
    <source>
        <dbReference type="Proteomes" id="UP000462931"/>
    </source>
</evidence>
<dbReference type="Pfam" id="PF02321">
    <property type="entry name" value="OEP"/>
    <property type="match status" value="1"/>
</dbReference>
<name>A0A7K0FIC9_9SPHI</name>
<dbReference type="InterPro" id="IPR010131">
    <property type="entry name" value="MdtP/NodT-like"/>
</dbReference>
<evidence type="ECO:0000313" key="3">
    <source>
        <dbReference type="EMBL" id="MRX45734.1"/>
    </source>
</evidence>
<evidence type="ECO:0000256" key="1">
    <source>
        <dbReference type="ARBA" id="ARBA00007613"/>
    </source>
</evidence>
<gene>
    <name evidence="3" type="ORF">GJJ64_00855</name>
</gene>
<dbReference type="SUPFAM" id="SSF56954">
    <property type="entry name" value="Outer membrane efflux proteins (OEP)"/>
    <property type="match status" value="1"/>
</dbReference>
<feature type="chain" id="PRO_5029748693" evidence="2">
    <location>
        <begin position="20"/>
        <end position="416"/>
    </location>
</feature>
<dbReference type="Gene3D" id="1.20.1600.10">
    <property type="entry name" value="Outer membrane efflux proteins (OEP)"/>
    <property type="match status" value="1"/>
</dbReference>
<dbReference type="InterPro" id="IPR003423">
    <property type="entry name" value="OMP_efflux"/>
</dbReference>
<accession>A0A7K0FIC9</accession>